<evidence type="ECO:0000256" key="1">
    <source>
        <dbReference type="ARBA" id="ARBA00023002"/>
    </source>
</evidence>
<gene>
    <name evidence="2" type="ORF">J2S57_001952</name>
</gene>
<dbReference type="InterPro" id="IPR002347">
    <property type="entry name" value="SDR_fam"/>
</dbReference>
<dbReference type="RefSeq" id="WP_307240774.1">
    <property type="nucleotide sequence ID" value="NZ_JAUSQZ010000001.1"/>
</dbReference>
<comment type="caution">
    <text evidence="2">The sequence shown here is derived from an EMBL/GenBank/DDBJ whole genome shotgun (WGS) entry which is preliminary data.</text>
</comment>
<dbReference type="Pfam" id="PF00106">
    <property type="entry name" value="adh_short"/>
    <property type="match status" value="1"/>
</dbReference>
<accession>A0ABT9P0J8</accession>
<proteinExistence type="predicted"/>
<evidence type="ECO:0000313" key="2">
    <source>
        <dbReference type="EMBL" id="MDP9826203.1"/>
    </source>
</evidence>
<dbReference type="Gene3D" id="3.40.50.720">
    <property type="entry name" value="NAD(P)-binding Rossmann-like Domain"/>
    <property type="match status" value="1"/>
</dbReference>
<keyword evidence="3" id="KW-1185">Reference proteome</keyword>
<sequence length="277" mass="30193">MKLARTIVITGASDGVGAAAARELSRQGHQLVLVGRSPEKTDRVADELGAERHVADFSDLGAVRDLAATLLDRHDRIDVLANNAGGVFGNDRVMTRDGHELTFQVNYLAPFLLTHLLLDRLVSSRATVVNTSSSGNRLGRVDLENLSGEKRFSGTAAYSNAKLMQILHARELDRRYGAAGLRAAGLNPGNIRSNFAQQPGSALAWVAQNRLIRRFLLKTPEQGADTLVFLAAGASEFPSGEYFVKRKVTRTNKQAYDAELCRRLWERSEQLVTPAAG</sequence>
<organism evidence="2 3">
    <name type="scientific">Kineosporia succinea</name>
    <dbReference type="NCBI Taxonomy" id="84632"/>
    <lineage>
        <taxon>Bacteria</taxon>
        <taxon>Bacillati</taxon>
        <taxon>Actinomycetota</taxon>
        <taxon>Actinomycetes</taxon>
        <taxon>Kineosporiales</taxon>
        <taxon>Kineosporiaceae</taxon>
        <taxon>Kineosporia</taxon>
    </lineage>
</organism>
<reference evidence="2 3" key="1">
    <citation type="submission" date="2023-07" db="EMBL/GenBank/DDBJ databases">
        <title>Sequencing the genomes of 1000 actinobacteria strains.</title>
        <authorList>
            <person name="Klenk H.-P."/>
        </authorList>
    </citation>
    <scope>NUCLEOTIDE SEQUENCE [LARGE SCALE GENOMIC DNA]</scope>
    <source>
        <strain evidence="2 3">DSM 44388</strain>
    </source>
</reference>
<dbReference type="EMBL" id="JAUSQZ010000001">
    <property type="protein sequence ID" value="MDP9826203.1"/>
    <property type="molecule type" value="Genomic_DNA"/>
</dbReference>
<protein>
    <submittedName>
        <fullName evidence="2">NAD(P)-dependent dehydrogenase (Short-subunit alcohol dehydrogenase family)</fullName>
    </submittedName>
</protein>
<dbReference type="PRINTS" id="PR00081">
    <property type="entry name" value="GDHRDH"/>
</dbReference>
<evidence type="ECO:0000313" key="3">
    <source>
        <dbReference type="Proteomes" id="UP001235712"/>
    </source>
</evidence>
<dbReference type="SUPFAM" id="SSF51735">
    <property type="entry name" value="NAD(P)-binding Rossmann-fold domains"/>
    <property type="match status" value="1"/>
</dbReference>
<name>A0ABT9P0J8_9ACTN</name>
<dbReference type="Proteomes" id="UP001235712">
    <property type="component" value="Unassembled WGS sequence"/>
</dbReference>
<dbReference type="PANTHER" id="PTHR43157">
    <property type="entry name" value="PHOSPHATIDYLINOSITOL-GLYCAN BIOSYNTHESIS CLASS F PROTEIN-RELATED"/>
    <property type="match status" value="1"/>
</dbReference>
<keyword evidence="1" id="KW-0560">Oxidoreductase</keyword>
<dbReference type="InterPro" id="IPR036291">
    <property type="entry name" value="NAD(P)-bd_dom_sf"/>
</dbReference>
<dbReference type="PANTHER" id="PTHR43157:SF31">
    <property type="entry name" value="PHOSPHATIDYLINOSITOL-GLYCAN BIOSYNTHESIS CLASS F PROTEIN"/>
    <property type="match status" value="1"/>
</dbReference>